<dbReference type="AlphaFoldDB" id="A0A0R2I241"/>
<dbReference type="GeneID" id="89589918"/>
<name>A0A0R2I241_CARDV</name>
<evidence type="ECO:0000313" key="2">
    <source>
        <dbReference type="EMBL" id="KRN56004.1"/>
    </source>
</evidence>
<dbReference type="Proteomes" id="UP000051658">
    <property type="component" value="Unassembled WGS sequence"/>
</dbReference>
<gene>
    <name evidence="2" type="ORF">IV74_GL001673</name>
</gene>
<accession>A0A0R2I241</accession>
<keyword evidence="1" id="KW-0175">Coiled coil</keyword>
<dbReference type="RefSeq" id="WP_034573136.1">
    <property type="nucleotide sequence ID" value="NZ_JQBS01000033.1"/>
</dbReference>
<dbReference type="PATRIC" id="fig|1449336.4.peg.1707"/>
<reference evidence="2 3" key="1">
    <citation type="journal article" date="2015" name="Genome Announc.">
        <title>Expanding the biotechnology potential of lactobacilli through comparative genomics of 213 strains and associated genera.</title>
        <authorList>
            <person name="Sun Z."/>
            <person name="Harris H.M."/>
            <person name="McCann A."/>
            <person name="Guo C."/>
            <person name="Argimon S."/>
            <person name="Zhang W."/>
            <person name="Yang X."/>
            <person name="Jeffery I.B."/>
            <person name="Cooney J.C."/>
            <person name="Kagawa T.F."/>
            <person name="Liu W."/>
            <person name="Song Y."/>
            <person name="Salvetti E."/>
            <person name="Wrobel A."/>
            <person name="Rasinkangas P."/>
            <person name="Parkhill J."/>
            <person name="Rea M.C."/>
            <person name="O'Sullivan O."/>
            <person name="Ritari J."/>
            <person name="Douillard F.P."/>
            <person name="Paul Ross R."/>
            <person name="Yang R."/>
            <person name="Briner A.E."/>
            <person name="Felis G.E."/>
            <person name="de Vos W.M."/>
            <person name="Barrangou R."/>
            <person name="Klaenhammer T.R."/>
            <person name="Caufield P.W."/>
            <person name="Cui Y."/>
            <person name="Zhang H."/>
            <person name="O'Toole P.W."/>
        </authorList>
    </citation>
    <scope>NUCLEOTIDE SEQUENCE [LARGE SCALE GENOMIC DNA]</scope>
    <source>
        <strain evidence="2 3">DSM 20623</strain>
    </source>
</reference>
<dbReference type="EMBL" id="JQBS01000033">
    <property type="protein sequence ID" value="KRN56004.1"/>
    <property type="molecule type" value="Genomic_DNA"/>
</dbReference>
<evidence type="ECO:0000313" key="3">
    <source>
        <dbReference type="Proteomes" id="UP000051658"/>
    </source>
</evidence>
<evidence type="ECO:0000256" key="1">
    <source>
        <dbReference type="SAM" id="Coils"/>
    </source>
</evidence>
<organism evidence="2 3">
    <name type="scientific">Carnobacterium divergens DSM 20623</name>
    <dbReference type="NCBI Taxonomy" id="1449336"/>
    <lineage>
        <taxon>Bacteria</taxon>
        <taxon>Bacillati</taxon>
        <taxon>Bacillota</taxon>
        <taxon>Bacilli</taxon>
        <taxon>Lactobacillales</taxon>
        <taxon>Carnobacteriaceae</taxon>
        <taxon>Carnobacterium</taxon>
    </lineage>
</organism>
<protein>
    <submittedName>
        <fullName evidence="2">Uncharacterized protein</fullName>
    </submittedName>
</protein>
<keyword evidence="3" id="KW-1185">Reference proteome</keyword>
<feature type="coiled-coil region" evidence="1">
    <location>
        <begin position="81"/>
        <end position="108"/>
    </location>
</feature>
<sequence length="128" mass="14904">MKSEIESIYNIYDKLNKNFDNKLIDASELRDLKENVIDCLEMDFEYLKKGLAEFEKLNFEELTSSKDSLYTLGVVNLSMGLVNIIGDLQDLEETLNNMNRKFMLLSNEITEEEYNKSLEIITKTNKSN</sequence>
<comment type="caution">
    <text evidence="2">The sequence shown here is derived from an EMBL/GenBank/DDBJ whole genome shotgun (WGS) entry which is preliminary data.</text>
</comment>
<proteinExistence type="predicted"/>